<dbReference type="Gramene" id="QL09p008909:mrna">
    <property type="protein sequence ID" value="QL09p008909:mrna"/>
    <property type="gene ID" value="QL09p008909"/>
</dbReference>
<evidence type="ECO:0000256" key="2">
    <source>
        <dbReference type="SAM" id="MobiDB-lite"/>
    </source>
</evidence>
<dbReference type="InParanoid" id="A0A7N2MHC2"/>
<dbReference type="AlphaFoldDB" id="A0A7N2MHC2"/>
<dbReference type="PANTHER" id="PTHR33566">
    <property type="entry name" value="EN/SPM-LIKE TRANSPOSON-RELATED"/>
    <property type="match status" value="1"/>
</dbReference>
<dbReference type="OMA" id="AHSCYPE"/>
<feature type="region of interest" description="Disordered" evidence="2">
    <location>
        <begin position="130"/>
        <end position="158"/>
    </location>
</feature>
<dbReference type="EMBL" id="LRBV02000009">
    <property type="status" value="NOT_ANNOTATED_CDS"/>
    <property type="molecule type" value="Genomic_DNA"/>
</dbReference>
<keyword evidence="4" id="KW-1185">Reference proteome</keyword>
<feature type="coiled-coil region" evidence="1">
    <location>
        <begin position="404"/>
        <end position="459"/>
    </location>
</feature>
<sequence>MAAALRSKPYKETTSLTVSQFRYFLLNYMHDGRIGTAAGSQCANRTKWDDPYMNTPYHFTSFKPVSLRGEFIEKGTQFSDFSRRFTQLDKNWSNRCGANATVLSSDGGDPREVWSGDGIVIRSGNSSMHVVRGGGGGGGGGGASGGSGGGGFGSNSKDEAWGGSNLGNSFPTPKEICKGLDKFVIGQERAKKMFDAYGNHVSKGLEVQLDVDGFHMLDQTDQISPKHKVDDNGCINLGGLLKVIAGFGSKASLSVLSGHEVVFKQELQIEKRELRIASRVPEFCTAGTELENIIFEIVNSEGDVDETIHDEDKYGQSHTLTIKSESFNTEESIRYTFKHGRCTVPAIPLPQKNGMFCFEASHSRHPELNLSVQVSVQAPKVEYDDIQSPSIDGNVLLLQDSSSLKQVEKVMVSMINNEKKLEDKIIQIGYRIRNLEKQLNTHSKRKEEVEQDLFQLQASVNPKYFPTKEELINWIESMNHSAAAVLCSLSREFSFQEQPNHLLEDIIGLVALLGTVCTNNLSRILAEYLGEDQMLAVVCRSFVTASALENYEQNGEVDCGQALHAAAAARGNSINGRFLVICLEDLRPYSGKYEGSDPQRKLALPYPTLPRGNVPRGFIGYGVNMIDLDIDHLHTRTAAGHGLRETVLYRLLGEVQVYETRECMLEARHCIKHGAVSLDGGILRENGVISLGYGDPRICFPVVTPDSESSAGNVEVMKLIEEKKEELEVITSSIGKMTKSHEKSLKKFKKKKEKYDKFMDNMEPVLKDYYLEYKSKSKSDNSPC</sequence>
<name>A0A7N2MHC2_QUELO</name>
<reference evidence="3 4" key="1">
    <citation type="journal article" date="2016" name="G3 (Bethesda)">
        <title>First Draft Assembly and Annotation of the Genome of a California Endemic Oak Quercus lobata Nee (Fagaceae).</title>
        <authorList>
            <person name="Sork V.L."/>
            <person name="Fitz-Gibbon S.T."/>
            <person name="Puiu D."/>
            <person name="Crepeau M."/>
            <person name="Gugger P.F."/>
            <person name="Sherman R."/>
            <person name="Stevens K."/>
            <person name="Langley C.H."/>
            <person name="Pellegrini M."/>
            <person name="Salzberg S.L."/>
        </authorList>
    </citation>
    <scope>NUCLEOTIDE SEQUENCE [LARGE SCALE GENOMIC DNA]</scope>
    <source>
        <strain evidence="3 4">cv. SW786</strain>
    </source>
</reference>
<accession>A0A7N2MHC2</accession>
<evidence type="ECO:0000313" key="3">
    <source>
        <dbReference type="EnsemblPlants" id="QL09p008909:mrna"/>
    </source>
</evidence>
<reference evidence="3" key="2">
    <citation type="submission" date="2021-01" db="UniProtKB">
        <authorList>
            <consortium name="EnsemblPlants"/>
        </authorList>
    </citation>
    <scope>IDENTIFICATION</scope>
</reference>
<keyword evidence="1" id="KW-0175">Coiled coil</keyword>
<dbReference type="PANTHER" id="PTHR33566:SF1">
    <property type="entry name" value="EN_SPM-LIKE TRANSPOSON-RELATED"/>
    <property type="match status" value="1"/>
</dbReference>
<proteinExistence type="predicted"/>
<dbReference type="Proteomes" id="UP000594261">
    <property type="component" value="Chromosome 9"/>
</dbReference>
<protein>
    <submittedName>
        <fullName evidence="3">Uncharacterized protein</fullName>
    </submittedName>
</protein>
<dbReference type="EnsemblPlants" id="QL09p008909:mrna">
    <property type="protein sequence ID" value="QL09p008909:mrna"/>
    <property type="gene ID" value="QL09p008909"/>
</dbReference>
<evidence type="ECO:0000313" key="4">
    <source>
        <dbReference type="Proteomes" id="UP000594261"/>
    </source>
</evidence>
<feature type="compositionally biased region" description="Gly residues" evidence="2">
    <location>
        <begin position="132"/>
        <end position="153"/>
    </location>
</feature>
<organism evidence="3 4">
    <name type="scientific">Quercus lobata</name>
    <name type="common">Valley oak</name>
    <dbReference type="NCBI Taxonomy" id="97700"/>
    <lineage>
        <taxon>Eukaryota</taxon>
        <taxon>Viridiplantae</taxon>
        <taxon>Streptophyta</taxon>
        <taxon>Embryophyta</taxon>
        <taxon>Tracheophyta</taxon>
        <taxon>Spermatophyta</taxon>
        <taxon>Magnoliopsida</taxon>
        <taxon>eudicotyledons</taxon>
        <taxon>Gunneridae</taxon>
        <taxon>Pentapetalae</taxon>
        <taxon>rosids</taxon>
        <taxon>fabids</taxon>
        <taxon>Fagales</taxon>
        <taxon>Fagaceae</taxon>
        <taxon>Quercus</taxon>
    </lineage>
</organism>
<evidence type="ECO:0000256" key="1">
    <source>
        <dbReference type="SAM" id="Coils"/>
    </source>
</evidence>